<evidence type="ECO:0000313" key="1">
    <source>
        <dbReference type="EMBL" id="CAD9030164.1"/>
    </source>
</evidence>
<name>A0A7S1J206_9EUGL</name>
<reference evidence="1" key="1">
    <citation type="submission" date="2021-01" db="EMBL/GenBank/DDBJ databases">
        <authorList>
            <person name="Corre E."/>
            <person name="Pelletier E."/>
            <person name="Niang G."/>
            <person name="Scheremetjew M."/>
            <person name="Finn R."/>
            <person name="Kale V."/>
            <person name="Holt S."/>
            <person name="Cochrane G."/>
            <person name="Meng A."/>
            <person name="Brown T."/>
            <person name="Cohen L."/>
        </authorList>
    </citation>
    <scope>NUCLEOTIDE SEQUENCE</scope>
    <source>
        <strain evidence="1">NIES-381</strain>
    </source>
</reference>
<organism evidence="1">
    <name type="scientific">Eutreptiella gymnastica</name>
    <dbReference type="NCBI Taxonomy" id="73025"/>
    <lineage>
        <taxon>Eukaryota</taxon>
        <taxon>Discoba</taxon>
        <taxon>Euglenozoa</taxon>
        <taxon>Euglenida</taxon>
        <taxon>Spirocuta</taxon>
        <taxon>Euglenophyceae</taxon>
        <taxon>Eutreptiales</taxon>
        <taxon>Eutreptiaceae</taxon>
        <taxon>Eutreptiella</taxon>
    </lineage>
</organism>
<dbReference type="AlphaFoldDB" id="A0A7S1J206"/>
<dbReference type="EMBL" id="HBGA01110841">
    <property type="protein sequence ID" value="CAD9030164.1"/>
    <property type="molecule type" value="Transcribed_RNA"/>
</dbReference>
<gene>
    <name evidence="1" type="ORF">EGYM00392_LOCUS41303</name>
</gene>
<sequence length="128" mass="14340">MSISPEQRSKQGTGIRSANSLARYTGQAWAALGPGPCASEKKIRQVRYGGWKMGPTKISSRTPQFVGYILGHRRQCRAAALEAPRSKAPWGLTPSIFTHLHATYTDRQQREGREEATLDRWNNVRAIF</sequence>
<accession>A0A7S1J206</accession>
<protein>
    <submittedName>
        <fullName evidence="1">Uncharacterized protein</fullName>
    </submittedName>
</protein>
<proteinExistence type="predicted"/>